<keyword evidence="7" id="KW-0030">Aminoacyl-tRNA synthetase</keyword>
<gene>
    <name evidence="9" type="ORF">TAV2_LOCUS3390</name>
</gene>
<dbReference type="SUPFAM" id="SSF53098">
    <property type="entry name" value="Ribonuclease H-like"/>
    <property type="match status" value="1"/>
</dbReference>
<dbReference type="InterPro" id="IPR012337">
    <property type="entry name" value="RNaseH-like_sf"/>
</dbReference>
<evidence type="ECO:0000256" key="3">
    <source>
        <dbReference type="ARBA" id="ARBA00022598"/>
    </source>
</evidence>
<keyword evidence="10" id="KW-1185">Reference proteome</keyword>
<evidence type="ECO:0000256" key="1">
    <source>
        <dbReference type="ARBA" id="ARBA00005594"/>
    </source>
</evidence>
<evidence type="ECO:0000313" key="9">
    <source>
        <dbReference type="EMBL" id="CAH2035531.1"/>
    </source>
</evidence>
<proteinExistence type="inferred from homology"/>
<evidence type="ECO:0000256" key="5">
    <source>
        <dbReference type="ARBA" id="ARBA00022840"/>
    </source>
</evidence>
<evidence type="ECO:0000256" key="2">
    <source>
        <dbReference type="ARBA" id="ARBA00013164"/>
    </source>
</evidence>
<evidence type="ECO:0000256" key="6">
    <source>
        <dbReference type="ARBA" id="ARBA00022917"/>
    </source>
</evidence>
<keyword evidence="3" id="KW-0436">Ligase</keyword>
<feature type="domain" description="Aminoacyl-tRNA synthetase class Ia" evidence="8">
    <location>
        <begin position="116"/>
        <end position="180"/>
    </location>
</feature>
<keyword evidence="4" id="KW-0547">Nucleotide-binding</keyword>
<dbReference type="PRINTS" id="PR00985">
    <property type="entry name" value="TRNASYNTHLEU"/>
</dbReference>
<evidence type="ECO:0000313" key="10">
    <source>
        <dbReference type="Proteomes" id="UP000836841"/>
    </source>
</evidence>
<dbReference type="InterPro" id="IPR002300">
    <property type="entry name" value="aa-tRNA-synth_Ia"/>
</dbReference>
<dbReference type="InterPro" id="IPR036397">
    <property type="entry name" value="RNaseH_sf"/>
</dbReference>
<dbReference type="GO" id="GO:0004823">
    <property type="term" value="F:leucine-tRNA ligase activity"/>
    <property type="evidence" value="ECO:0007669"/>
    <property type="project" value="UniProtKB-EC"/>
</dbReference>
<dbReference type="Gene3D" id="3.30.420.10">
    <property type="entry name" value="Ribonuclease H-like superfamily/Ribonuclease H"/>
    <property type="match status" value="1"/>
</dbReference>
<comment type="similarity">
    <text evidence="1">Belongs to the class-I aminoacyl-tRNA synthetase family.</text>
</comment>
<dbReference type="Proteomes" id="UP000836841">
    <property type="component" value="Chromosome 1"/>
</dbReference>
<sequence length="219" mass="25627">MIWRQALFSAIASHFQPLPLEETPLKLVQEVEDLKDLAAKLSTVEEFEVDLEHNSYRTEDYIVDTFKLRVHVGPYLRELFKNPKKRKIEILFGFKGTLAWSTSRPFVSSLVFLLFRLQLKSLGFSYDWDRELSTTEPNYYIWTQWIFLQLYKRGLAYQIQAEVPVNWCPALGTVLANEEVVDGVSERGGHPVIRESMRQLMLKITAYAHRLLEDLDELK</sequence>
<dbReference type="GO" id="GO:0005524">
    <property type="term" value="F:ATP binding"/>
    <property type="evidence" value="ECO:0007669"/>
    <property type="project" value="UniProtKB-KW"/>
</dbReference>
<dbReference type="SUPFAM" id="SSF52374">
    <property type="entry name" value="Nucleotidylyl transferase"/>
    <property type="match status" value="1"/>
</dbReference>
<dbReference type="EMBL" id="OU466857">
    <property type="protein sequence ID" value="CAH2035531.1"/>
    <property type="molecule type" value="Genomic_DNA"/>
</dbReference>
<dbReference type="PANTHER" id="PTHR43740">
    <property type="entry name" value="LEUCYL-TRNA SYNTHETASE"/>
    <property type="match status" value="1"/>
</dbReference>
<dbReference type="EC" id="6.1.1.4" evidence="2"/>
<reference evidence="9 10" key="1">
    <citation type="submission" date="2022-03" db="EMBL/GenBank/DDBJ databases">
        <authorList>
            <person name="Nunn A."/>
            <person name="Chopra R."/>
            <person name="Nunn A."/>
            <person name="Contreras Garrido A."/>
        </authorList>
    </citation>
    <scope>NUCLEOTIDE SEQUENCE [LARGE SCALE GENOMIC DNA]</scope>
</reference>
<protein>
    <recommendedName>
        <fullName evidence="2">leucine--tRNA ligase</fullName>
        <ecNumber evidence="2">6.1.1.4</ecNumber>
    </recommendedName>
</protein>
<dbReference type="InterPro" id="IPR002302">
    <property type="entry name" value="Leu-tRNA-ligase"/>
</dbReference>
<dbReference type="InterPro" id="IPR014729">
    <property type="entry name" value="Rossmann-like_a/b/a_fold"/>
</dbReference>
<dbReference type="AlphaFoldDB" id="A0AAU9RCB3"/>
<evidence type="ECO:0000256" key="7">
    <source>
        <dbReference type="ARBA" id="ARBA00023146"/>
    </source>
</evidence>
<dbReference type="Pfam" id="PF00133">
    <property type="entry name" value="tRNA-synt_1"/>
    <property type="match status" value="1"/>
</dbReference>
<dbReference type="Gene3D" id="3.40.50.620">
    <property type="entry name" value="HUPs"/>
    <property type="match status" value="1"/>
</dbReference>
<name>A0AAU9RCB3_THLAR</name>
<dbReference type="GO" id="GO:0006429">
    <property type="term" value="P:leucyl-tRNA aminoacylation"/>
    <property type="evidence" value="ECO:0007669"/>
    <property type="project" value="InterPro"/>
</dbReference>
<accession>A0AAU9RCB3</accession>
<dbReference type="GO" id="GO:0005829">
    <property type="term" value="C:cytosol"/>
    <property type="evidence" value="ECO:0007669"/>
    <property type="project" value="TreeGrafter"/>
</dbReference>
<keyword evidence="5" id="KW-0067">ATP-binding</keyword>
<keyword evidence="6" id="KW-0648">Protein biosynthesis</keyword>
<organism evidence="9 10">
    <name type="scientific">Thlaspi arvense</name>
    <name type="common">Field penny-cress</name>
    <dbReference type="NCBI Taxonomy" id="13288"/>
    <lineage>
        <taxon>Eukaryota</taxon>
        <taxon>Viridiplantae</taxon>
        <taxon>Streptophyta</taxon>
        <taxon>Embryophyta</taxon>
        <taxon>Tracheophyta</taxon>
        <taxon>Spermatophyta</taxon>
        <taxon>Magnoliopsida</taxon>
        <taxon>eudicotyledons</taxon>
        <taxon>Gunneridae</taxon>
        <taxon>Pentapetalae</taxon>
        <taxon>rosids</taxon>
        <taxon>malvids</taxon>
        <taxon>Brassicales</taxon>
        <taxon>Brassicaceae</taxon>
        <taxon>Thlaspideae</taxon>
        <taxon>Thlaspi</taxon>
    </lineage>
</organism>
<evidence type="ECO:0000256" key="4">
    <source>
        <dbReference type="ARBA" id="ARBA00022741"/>
    </source>
</evidence>
<dbReference type="GO" id="GO:0003676">
    <property type="term" value="F:nucleic acid binding"/>
    <property type="evidence" value="ECO:0007669"/>
    <property type="project" value="InterPro"/>
</dbReference>
<evidence type="ECO:0000259" key="8">
    <source>
        <dbReference type="Pfam" id="PF00133"/>
    </source>
</evidence>
<dbReference type="PANTHER" id="PTHR43740:SF2">
    <property type="entry name" value="LEUCINE--TRNA LIGASE, MITOCHONDRIAL"/>
    <property type="match status" value="1"/>
</dbReference>